<dbReference type="GO" id="GO:0046983">
    <property type="term" value="F:protein dimerization activity"/>
    <property type="evidence" value="ECO:0007669"/>
    <property type="project" value="InterPro"/>
</dbReference>
<dbReference type="Pfam" id="PF02518">
    <property type="entry name" value="HATPase_c"/>
    <property type="match status" value="1"/>
</dbReference>
<comment type="caution">
    <text evidence="11">The sequence shown here is derived from an EMBL/GenBank/DDBJ whole genome shotgun (WGS) entry which is preliminary data.</text>
</comment>
<comment type="catalytic activity">
    <reaction evidence="1">
        <text>ATP + protein L-histidine = ADP + protein N-phospho-L-histidine.</text>
        <dbReference type="EC" id="2.7.13.3"/>
    </reaction>
</comment>
<gene>
    <name evidence="11" type="ORF">FHX71_004512</name>
</gene>
<evidence type="ECO:0000313" key="11">
    <source>
        <dbReference type="EMBL" id="MBA8810536.1"/>
    </source>
</evidence>
<evidence type="ECO:0000256" key="1">
    <source>
        <dbReference type="ARBA" id="ARBA00000085"/>
    </source>
</evidence>
<evidence type="ECO:0000256" key="2">
    <source>
        <dbReference type="ARBA" id="ARBA00012438"/>
    </source>
</evidence>
<dbReference type="InterPro" id="IPR011712">
    <property type="entry name" value="Sig_transdc_His_kin_sub3_dim/P"/>
</dbReference>
<keyword evidence="9" id="KW-1133">Transmembrane helix</keyword>
<proteinExistence type="predicted"/>
<evidence type="ECO:0000256" key="4">
    <source>
        <dbReference type="ARBA" id="ARBA00022679"/>
    </source>
</evidence>
<feature type="transmembrane region" description="Helical" evidence="9">
    <location>
        <begin position="183"/>
        <end position="207"/>
    </location>
</feature>
<dbReference type="Gene3D" id="3.30.565.10">
    <property type="entry name" value="Histidine kinase-like ATPase, C-terminal domain"/>
    <property type="match status" value="1"/>
</dbReference>
<evidence type="ECO:0000256" key="6">
    <source>
        <dbReference type="ARBA" id="ARBA00022777"/>
    </source>
</evidence>
<dbReference type="InterPro" id="IPR003594">
    <property type="entry name" value="HATPase_dom"/>
</dbReference>
<evidence type="ECO:0000259" key="10">
    <source>
        <dbReference type="SMART" id="SM00387"/>
    </source>
</evidence>
<keyword evidence="5" id="KW-0547">Nucleotide-binding</keyword>
<dbReference type="AlphaFoldDB" id="A0A7W3PG88"/>
<dbReference type="GO" id="GO:0000155">
    <property type="term" value="F:phosphorelay sensor kinase activity"/>
    <property type="evidence" value="ECO:0007669"/>
    <property type="project" value="InterPro"/>
</dbReference>
<keyword evidence="8" id="KW-0902">Two-component regulatory system</keyword>
<dbReference type="PANTHER" id="PTHR24421">
    <property type="entry name" value="NITRATE/NITRITE SENSOR PROTEIN NARX-RELATED"/>
    <property type="match status" value="1"/>
</dbReference>
<keyword evidence="9" id="KW-0472">Membrane</keyword>
<name>A0A7W3PG88_9MICO</name>
<dbReference type="CDD" id="cd16917">
    <property type="entry name" value="HATPase_UhpB-NarQ-NarX-like"/>
    <property type="match status" value="1"/>
</dbReference>
<organism evidence="11 12">
    <name type="scientific">Promicromonospora sukumoe</name>
    <dbReference type="NCBI Taxonomy" id="88382"/>
    <lineage>
        <taxon>Bacteria</taxon>
        <taxon>Bacillati</taxon>
        <taxon>Actinomycetota</taxon>
        <taxon>Actinomycetes</taxon>
        <taxon>Micrococcales</taxon>
        <taxon>Promicromonosporaceae</taxon>
        <taxon>Promicromonospora</taxon>
    </lineage>
</organism>
<evidence type="ECO:0000313" key="12">
    <source>
        <dbReference type="Proteomes" id="UP000540568"/>
    </source>
</evidence>
<dbReference type="Pfam" id="PF07730">
    <property type="entry name" value="HisKA_3"/>
    <property type="match status" value="1"/>
</dbReference>
<feature type="transmembrane region" description="Helical" evidence="9">
    <location>
        <begin position="42"/>
        <end position="64"/>
    </location>
</feature>
<reference evidence="11 12" key="1">
    <citation type="submission" date="2020-07" db="EMBL/GenBank/DDBJ databases">
        <title>Sequencing the genomes of 1000 actinobacteria strains.</title>
        <authorList>
            <person name="Klenk H.-P."/>
        </authorList>
    </citation>
    <scope>NUCLEOTIDE SEQUENCE [LARGE SCALE GENOMIC DNA]</scope>
    <source>
        <strain evidence="11 12">DSM 44121</strain>
    </source>
</reference>
<dbReference type="EC" id="2.7.13.3" evidence="2"/>
<feature type="domain" description="Histidine kinase/HSP90-like ATPase" evidence="10">
    <location>
        <begin position="373"/>
        <end position="467"/>
    </location>
</feature>
<dbReference type="PANTHER" id="PTHR24421:SF10">
    <property type="entry name" value="NITRATE_NITRITE SENSOR PROTEIN NARQ"/>
    <property type="match status" value="1"/>
</dbReference>
<dbReference type="Gene3D" id="1.20.5.1930">
    <property type="match status" value="1"/>
</dbReference>
<protein>
    <recommendedName>
        <fullName evidence="2">histidine kinase</fullName>
        <ecNumber evidence="2">2.7.13.3</ecNumber>
    </recommendedName>
</protein>
<sequence length="467" mass="48468">MTSDDGPTPAPPPRTLADHVAPALTSGTGFFRAPYHPATRRAVAALAVGWIWHLTAGLVLWALVLVSAGLVPALGVGVPMLAFCLLLARRFGTAERARIARQTGVRVPAPRRRPAPARPTPWSRLWAPVRDDRAWSATLYAFLGMLTTCVFFSGATALAAGAVAGVAFTLVGRDSSLAQWSGLPWAAVVVGALAAAVVLVWAAAALAQYGSYLVVRLATVLLGPSAAEVADARAAAAEQETRVAEAAAHTARERAAVLTESRTAAVSAADTERRRIERDLHDGAQQRLVALGVELGVARRLADKDPEHAVAALELAHREIKETLAELRDLVRGIHPAVLSDRGLDAALSALAGRSPVPVRVEVTGDLTPASAAAQAAAYFVVAEALTNVAKHAGAEMIRVHASLVPDDRPARLRVAVSDDGRGGAELSPGSGLAGLRGRVAALDGTFELDSPPGAGTRLTVEVPCAS</sequence>
<feature type="transmembrane region" description="Helical" evidence="9">
    <location>
        <begin position="70"/>
        <end position="88"/>
    </location>
</feature>
<dbReference type="InterPro" id="IPR025828">
    <property type="entry name" value="Put_sensor_dom"/>
</dbReference>
<evidence type="ECO:0000256" key="5">
    <source>
        <dbReference type="ARBA" id="ARBA00022741"/>
    </source>
</evidence>
<accession>A0A7W3PG88</accession>
<evidence type="ECO:0000256" key="3">
    <source>
        <dbReference type="ARBA" id="ARBA00022553"/>
    </source>
</evidence>
<evidence type="ECO:0000256" key="9">
    <source>
        <dbReference type="SAM" id="Phobius"/>
    </source>
</evidence>
<keyword evidence="7" id="KW-0067">ATP-binding</keyword>
<dbReference type="Pfam" id="PF13796">
    <property type="entry name" value="Sensor"/>
    <property type="match status" value="1"/>
</dbReference>
<dbReference type="SUPFAM" id="SSF55874">
    <property type="entry name" value="ATPase domain of HSP90 chaperone/DNA topoisomerase II/histidine kinase"/>
    <property type="match status" value="1"/>
</dbReference>
<dbReference type="SMART" id="SM00387">
    <property type="entry name" value="HATPase_c"/>
    <property type="match status" value="1"/>
</dbReference>
<keyword evidence="4" id="KW-0808">Transferase</keyword>
<dbReference type="Proteomes" id="UP000540568">
    <property type="component" value="Unassembled WGS sequence"/>
</dbReference>
<evidence type="ECO:0000256" key="8">
    <source>
        <dbReference type="ARBA" id="ARBA00023012"/>
    </source>
</evidence>
<keyword evidence="12" id="KW-1185">Reference proteome</keyword>
<feature type="transmembrane region" description="Helical" evidence="9">
    <location>
        <begin position="139"/>
        <end position="171"/>
    </location>
</feature>
<dbReference type="GO" id="GO:0016020">
    <property type="term" value="C:membrane"/>
    <property type="evidence" value="ECO:0007669"/>
    <property type="project" value="InterPro"/>
</dbReference>
<evidence type="ECO:0000256" key="7">
    <source>
        <dbReference type="ARBA" id="ARBA00022840"/>
    </source>
</evidence>
<dbReference type="RefSeq" id="WP_182619623.1">
    <property type="nucleotide sequence ID" value="NZ_BAAATF010000015.1"/>
</dbReference>
<dbReference type="InterPro" id="IPR036890">
    <property type="entry name" value="HATPase_C_sf"/>
</dbReference>
<keyword evidence="6 11" id="KW-0418">Kinase</keyword>
<keyword evidence="3" id="KW-0597">Phosphoprotein</keyword>
<dbReference type="GO" id="GO:0005524">
    <property type="term" value="F:ATP binding"/>
    <property type="evidence" value="ECO:0007669"/>
    <property type="project" value="UniProtKB-KW"/>
</dbReference>
<dbReference type="InterPro" id="IPR050482">
    <property type="entry name" value="Sensor_HK_TwoCompSys"/>
</dbReference>
<dbReference type="EMBL" id="JACGWV010000002">
    <property type="protein sequence ID" value="MBA8810536.1"/>
    <property type="molecule type" value="Genomic_DNA"/>
</dbReference>
<keyword evidence="9" id="KW-0812">Transmembrane</keyword>